<feature type="compositionally biased region" description="Basic and acidic residues" evidence="1">
    <location>
        <begin position="285"/>
        <end position="295"/>
    </location>
</feature>
<reference evidence="3 4" key="1">
    <citation type="journal article" date="2015" name="Genome Biol. Evol.">
        <title>The genome of winter moth (Operophtera brumata) provides a genomic perspective on sexual dimorphism and phenology.</title>
        <authorList>
            <person name="Derks M.F."/>
            <person name="Smit S."/>
            <person name="Salis L."/>
            <person name="Schijlen E."/>
            <person name="Bossers A."/>
            <person name="Mateman C."/>
            <person name="Pijl A.S."/>
            <person name="de Ridder D."/>
            <person name="Groenen M.A."/>
            <person name="Visser M.E."/>
            <person name="Megens H.J."/>
        </authorList>
    </citation>
    <scope>NUCLEOTIDE SEQUENCE [LARGE SCALE GENOMIC DNA]</scope>
    <source>
        <strain evidence="3">WM2013NL</strain>
        <tissue evidence="3">Head and thorax</tissue>
    </source>
</reference>
<dbReference type="STRING" id="104452.A0A0L7L673"/>
<protein>
    <submittedName>
        <fullName evidence="3">Uncharacterized protein</fullName>
    </submittedName>
</protein>
<dbReference type="AlphaFoldDB" id="A0A0L7L673"/>
<dbReference type="PANTHER" id="PTHR41158">
    <property type="entry name" value="AGAP010294-PA"/>
    <property type="match status" value="1"/>
</dbReference>
<feature type="region of interest" description="Disordered" evidence="1">
    <location>
        <begin position="285"/>
        <end position="312"/>
    </location>
</feature>
<evidence type="ECO:0000256" key="2">
    <source>
        <dbReference type="SAM" id="SignalP"/>
    </source>
</evidence>
<evidence type="ECO:0000313" key="3">
    <source>
        <dbReference type="EMBL" id="KOB70910.1"/>
    </source>
</evidence>
<keyword evidence="2" id="KW-0732">Signal</keyword>
<feature type="compositionally biased region" description="Basic and acidic residues" evidence="1">
    <location>
        <begin position="302"/>
        <end position="312"/>
    </location>
</feature>
<proteinExistence type="predicted"/>
<comment type="caution">
    <text evidence="3">The sequence shown here is derived from an EMBL/GenBank/DDBJ whole genome shotgun (WGS) entry which is preliminary data.</text>
</comment>
<accession>A0A0L7L673</accession>
<dbReference type="Proteomes" id="UP000037510">
    <property type="component" value="Unassembled WGS sequence"/>
</dbReference>
<feature type="chain" id="PRO_5005573195" evidence="2">
    <location>
        <begin position="25"/>
        <end position="365"/>
    </location>
</feature>
<keyword evidence="4" id="KW-1185">Reference proteome</keyword>
<gene>
    <name evidence="3" type="ORF">OBRU01_06583</name>
</gene>
<feature type="signal peptide" evidence="2">
    <location>
        <begin position="1"/>
        <end position="24"/>
    </location>
</feature>
<dbReference type="EMBL" id="JTDY01002691">
    <property type="protein sequence ID" value="KOB70910.1"/>
    <property type="molecule type" value="Genomic_DNA"/>
</dbReference>
<dbReference type="PANTHER" id="PTHR41158:SF2">
    <property type="entry name" value="AGAP010294-PA"/>
    <property type="match status" value="1"/>
</dbReference>
<evidence type="ECO:0000313" key="4">
    <source>
        <dbReference type="Proteomes" id="UP000037510"/>
    </source>
</evidence>
<organism evidence="3 4">
    <name type="scientific">Operophtera brumata</name>
    <name type="common">Winter moth</name>
    <name type="synonym">Phalaena brumata</name>
    <dbReference type="NCBI Taxonomy" id="104452"/>
    <lineage>
        <taxon>Eukaryota</taxon>
        <taxon>Metazoa</taxon>
        <taxon>Ecdysozoa</taxon>
        <taxon>Arthropoda</taxon>
        <taxon>Hexapoda</taxon>
        <taxon>Insecta</taxon>
        <taxon>Pterygota</taxon>
        <taxon>Neoptera</taxon>
        <taxon>Endopterygota</taxon>
        <taxon>Lepidoptera</taxon>
        <taxon>Glossata</taxon>
        <taxon>Ditrysia</taxon>
        <taxon>Geometroidea</taxon>
        <taxon>Geometridae</taxon>
        <taxon>Larentiinae</taxon>
        <taxon>Operophtera</taxon>
    </lineage>
</organism>
<evidence type="ECO:0000256" key="1">
    <source>
        <dbReference type="SAM" id="MobiDB-lite"/>
    </source>
</evidence>
<sequence>MYHKANGWAILALISSSAILHTLAYPQQVPLVSQVTSHVRTHHPQYYSNSIPATQGQVAEERKFAEKPNALKKMIFNPGTATGPNKSDNLDTDSVAPSPWANLISMGLKILSAILGGGASGEGIDKVDNGSPMQGILAAVLSTVLSTRDPDQVASMAKQAGEFINIVVNLLDALKTSFSHRSLSARSMGRKDSVSDAALAGIAMLKVYPRSFATSNDKCLQKYVCEANRDHHSGSGLKSNASMSALTLLAFLFFLHILQQCIKEHMTEMSSAPVMVMTAGREGDVDLSKSEKNDKAGISQTDSERNKDKLESSVELNPFRKDVEMDHKLMRINAAEHKPTNNYEYIYKNSENTFPDGFVSAMEEN</sequence>
<name>A0A0L7L673_OPEBR</name>